<comment type="caution">
    <text evidence="1">The sequence shown here is derived from an EMBL/GenBank/DDBJ whole genome shotgun (WGS) entry which is preliminary data.</text>
</comment>
<evidence type="ECO:0000313" key="1">
    <source>
        <dbReference type="EMBL" id="DAD44816.1"/>
    </source>
</evidence>
<accession>A0A822ZPH1</accession>
<dbReference type="AlphaFoldDB" id="A0A822ZPH1"/>
<name>A0A822ZPH1_NELNU</name>
<dbReference type="EMBL" id="DUZY01000007">
    <property type="protein sequence ID" value="DAD44816.1"/>
    <property type="molecule type" value="Genomic_DNA"/>
</dbReference>
<reference evidence="1 2" key="1">
    <citation type="journal article" date="2020" name="Mol. Biol. Evol.">
        <title>Distinct Expression and Methylation Patterns for Genes with Different Fates following a Single Whole-Genome Duplication in Flowering Plants.</title>
        <authorList>
            <person name="Shi T."/>
            <person name="Rahmani R.S."/>
            <person name="Gugger P.F."/>
            <person name="Wang M."/>
            <person name="Li H."/>
            <person name="Zhang Y."/>
            <person name="Li Z."/>
            <person name="Wang Q."/>
            <person name="Van de Peer Y."/>
            <person name="Marchal K."/>
            <person name="Chen J."/>
        </authorList>
    </citation>
    <scope>NUCLEOTIDE SEQUENCE [LARGE SCALE GENOMIC DNA]</scope>
    <source>
        <tissue evidence="1">Leaf</tissue>
    </source>
</reference>
<keyword evidence="2" id="KW-1185">Reference proteome</keyword>
<gene>
    <name evidence="1" type="ORF">HUJ06_003046</name>
</gene>
<proteinExistence type="predicted"/>
<dbReference type="Proteomes" id="UP000607653">
    <property type="component" value="Unassembled WGS sequence"/>
</dbReference>
<protein>
    <submittedName>
        <fullName evidence="1">Uncharacterized protein</fullName>
    </submittedName>
</protein>
<evidence type="ECO:0000313" key="2">
    <source>
        <dbReference type="Proteomes" id="UP000607653"/>
    </source>
</evidence>
<organism evidence="1 2">
    <name type="scientific">Nelumbo nucifera</name>
    <name type="common">Sacred lotus</name>
    <dbReference type="NCBI Taxonomy" id="4432"/>
    <lineage>
        <taxon>Eukaryota</taxon>
        <taxon>Viridiplantae</taxon>
        <taxon>Streptophyta</taxon>
        <taxon>Embryophyta</taxon>
        <taxon>Tracheophyta</taxon>
        <taxon>Spermatophyta</taxon>
        <taxon>Magnoliopsida</taxon>
        <taxon>Proteales</taxon>
        <taxon>Nelumbonaceae</taxon>
        <taxon>Nelumbo</taxon>
    </lineage>
</organism>
<sequence>MKRYMKDIRPVAPRRKRTEAVDMPAAMIWGTVRWVWDSEMATAAIDFMGWTGMGMPKRKPVRML</sequence>